<sequence length="220" mass="24509">MSKHLFLFGGGPPFTKGFAQKFASLTAGNKGPVSILIVERTGWESYMPLYTQKLRNLGIDEYVYLPIPSTPVHKIIECLNKSCALIIGGGDTNLYANYIVNTSIKNAIQKIYLNGCPVAGFSAGALIAPSQCIISAKDNEEKQFQLRKGLGLLQDTILAVHFIEWNDEMHLREGIEKCKPHMNYGIDEDSGIYLENDVYKEAEGRGIYSIQNDRLVRIHP</sequence>
<evidence type="ECO:0000256" key="3">
    <source>
        <dbReference type="ARBA" id="ARBA00022801"/>
    </source>
</evidence>
<name>A0ABU6MNE5_9BACI</name>
<dbReference type="Proteomes" id="UP001341444">
    <property type="component" value="Unassembled WGS sequence"/>
</dbReference>
<dbReference type="RefSeq" id="WP_066263703.1">
    <property type="nucleotide sequence ID" value="NZ_JARMAB010000036.1"/>
</dbReference>
<gene>
    <name evidence="5" type="ORF">P4T90_20945</name>
</gene>
<organism evidence="5 6">
    <name type="scientific">Heyndrickxia acidicola</name>
    <dbReference type="NCBI Taxonomy" id="209389"/>
    <lineage>
        <taxon>Bacteria</taxon>
        <taxon>Bacillati</taxon>
        <taxon>Bacillota</taxon>
        <taxon>Bacilli</taxon>
        <taxon>Bacillales</taxon>
        <taxon>Bacillaceae</taxon>
        <taxon>Heyndrickxia</taxon>
    </lineage>
</organism>
<evidence type="ECO:0000256" key="2">
    <source>
        <dbReference type="ARBA" id="ARBA00022670"/>
    </source>
</evidence>
<dbReference type="PANTHER" id="PTHR36175">
    <property type="entry name" value="CYANOPHYCINASE"/>
    <property type="match status" value="1"/>
</dbReference>
<reference evidence="5 6" key="1">
    <citation type="submission" date="2023-03" db="EMBL/GenBank/DDBJ databases">
        <title>Bacillus Genome Sequencing.</title>
        <authorList>
            <person name="Dunlap C."/>
        </authorList>
    </citation>
    <scope>NUCLEOTIDE SEQUENCE [LARGE SCALE GENOMIC DNA]</scope>
    <source>
        <strain evidence="5 6">B-23453</strain>
    </source>
</reference>
<dbReference type="InterPro" id="IPR029062">
    <property type="entry name" value="Class_I_gatase-like"/>
</dbReference>
<comment type="similarity">
    <text evidence="1">Belongs to the peptidase S51 family.</text>
</comment>
<dbReference type="PANTHER" id="PTHR36175:SF1">
    <property type="entry name" value="CYANOPHYCINASE"/>
    <property type="match status" value="1"/>
</dbReference>
<evidence type="ECO:0000313" key="5">
    <source>
        <dbReference type="EMBL" id="MED1205506.1"/>
    </source>
</evidence>
<dbReference type="EMBL" id="JARMAB010000036">
    <property type="protein sequence ID" value="MED1205506.1"/>
    <property type="molecule type" value="Genomic_DNA"/>
</dbReference>
<keyword evidence="6" id="KW-1185">Reference proteome</keyword>
<dbReference type="CDD" id="cd03129">
    <property type="entry name" value="GAT1_Peptidase_E_like"/>
    <property type="match status" value="1"/>
</dbReference>
<accession>A0ABU6MNE5</accession>
<keyword evidence="2" id="KW-0645">Protease</keyword>
<evidence type="ECO:0000256" key="1">
    <source>
        <dbReference type="ARBA" id="ARBA00006534"/>
    </source>
</evidence>
<keyword evidence="3" id="KW-0378">Hydrolase</keyword>
<proteinExistence type="inferred from homology"/>
<dbReference type="InterPro" id="IPR005320">
    <property type="entry name" value="Peptidase_S51"/>
</dbReference>
<evidence type="ECO:0000256" key="4">
    <source>
        <dbReference type="ARBA" id="ARBA00022825"/>
    </source>
</evidence>
<dbReference type="SUPFAM" id="SSF52317">
    <property type="entry name" value="Class I glutamine amidotransferase-like"/>
    <property type="match status" value="1"/>
</dbReference>
<evidence type="ECO:0000313" key="6">
    <source>
        <dbReference type="Proteomes" id="UP001341444"/>
    </source>
</evidence>
<comment type="caution">
    <text evidence="5">The sequence shown here is derived from an EMBL/GenBank/DDBJ whole genome shotgun (WGS) entry which is preliminary data.</text>
</comment>
<dbReference type="Gene3D" id="3.40.50.880">
    <property type="match status" value="1"/>
</dbReference>
<dbReference type="Pfam" id="PF03575">
    <property type="entry name" value="Peptidase_S51"/>
    <property type="match status" value="1"/>
</dbReference>
<protein>
    <submittedName>
        <fullName evidence="5">Type 1 glutamine amidotransferase-like domain-containing protein</fullName>
    </submittedName>
</protein>
<keyword evidence="4" id="KW-0720">Serine protease</keyword>